<dbReference type="OrthoDB" id="5569787at2"/>
<accession>A0A1W6MQG0</accession>
<keyword evidence="2" id="KW-1185">Reference proteome</keyword>
<dbReference type="Proteomes" id="UP000193978">
    <property type="component" value="Chromosome"/>
</dbReference>
<gene>
    <name evidence="1" type="ORF">B1812_00720</name>
</gene>
<sequence>MQIFSDVSGRLQSALGKAEKGLQFVKANGAQFRQTSQPAADTARRNQVKNARFRIYVIDTGWNSVARKALRENLDLIREFNDEEEVYFLDRGQSIALLRRHSRLIGHDPIISVHDLQAIHRRRVHHVHGFRLHLGLLRQEDQALRALQMFARFLQMNRSAKDLEKVVRANLHRQGLAGAIEIVGGVGYKHLTEE</sequence>
<evidence type="ECO:0000313" key="1">
    <source>
        <dbReference type="EMBL" id="ARN79834.1"/>
    </source>
</evidence>
<organism evidence="1 2">
    <name type="scientific">Methylocystis bryophila</name>
    <dbReference type="NCBI Taxonomy" id="655015"/>
    <lineage>
        <taxon>Bacteria</taxon>
        <taxon>Pseudomonadati</taxon>
        <taxon>Pseudomonadota</taxon>
        <taxon>Alphaproteobacteria</taxon>
        <taxon>Hyphomicrobiales</taxon>
        <taxon>Methylocystaceae</taxon>
        <taxon>Methylocystis</taxon>
    </lineage>
</organism>
<reference evidence="1 2" key="1">
    <citation type="submission" date="2017-02" db="EMBL/GenBank/DDBJ databases">
        <authorList>
            <person name="Peterson S.W."/>
        </authorList>
    </citation>
    <scope>NUCLEOTIDE SEQUENCE [LARGE SCALE GENOMIC DNA]</scope>
    <source>
        <strain evidence="1 2">S285</strain>
    </source>
</reference>
<proteinExistence type="predicted"/>
<dbReference type="KEGG" id="mbry:B1812_00720"/>
<dbReference type="STRING" id="655015.B1812_00720"/>
<name>A0A1W6MQG0_9HYPH</name>
<dbReference type="AlphaFoldDB" id="A0A1W6MQG0"/>
<protein>
    <submittedName>
        <fullName evidence="1">Uncharacterized protein</fullName>
    </submittedName>
</protein>
<evidence type="ECO:0000313" key="2">
    <source>
        <dbReference type="Proteomes" id="UP000193978"/>
    </source>
</evidence>
<dbReference type="EMBL" id="CP019948">
    <property type="protein sequence ID" value="ARN79834.1"/>
    <property type="molecule type" value="Genomic_DNA"/>
</dbReference>
<dbReference type="RefSeq" id="WP_085769881.1">
    <property type="nucleotide sequence ID" value="NZ_AP027149.1"/>
</dbReference>